<sequence>VSLLGGVCLRLVANLDIHLSYAPSREVHGVVGPGSSMLWLSSSDVQGVVGSGSSMLWLSSSDVQDAP</sequence>
<gene>
    <name evidence="1" type="ORF">L9F63_009868</name>
</gene>
<dbReference type="Proteomes" id="UP001233999">
    <property type="component" value="Unassembled WGS sequence"/>
</dbReference>
<keyword evidence="2" id="KW-1185">Reference proteome</keyword>
<organism evidence="1 2">
    <name type="scientific">Diploptera punctata</name>
    <name type="common">Pacific beetle cockroach</name>
    <dbReference type="NCBI Taxonomy" id="6984"/>
    <lineage>
        <taxon>Eukaryota</taxon>
        <taxon>Metazoa</taxon>
        <taxon>Ecdysozoa</taxon>
        <taxon>Arthropoda</taxon>
        <taxon>Hexapoda</taxon>
        <taxon>Insecta</taxon>
        <taxon>Pterygota</taxon>
        <taxon>Neoptera</taxon>
        <taxon>Polyneoptera</taxon>
        <taxon>Dictyoptera</taxon>
        <taxon>Blattodea</taxon>
        <taxon>Blaberoidea</taxon>
        <taxon>Blaberidae</taxon>
        <taxon>Diplopterinae</taxon>
        <taxon>Diploptera</taxon>
    </lineage>
</organism>
<name>A0AAD8ALF4_DIPPU</name>
<comment type="caution">
    <text evidence="1">The sequence shown here is derived from an EMBL/GenBank/DDBJ whole genome shotgun (WGS) entry which is preliminary data.</text>
</comment>
<dbReference type="EMBL" id="JASPKZ010000467">
    <property type="protein sequence ID" value="KAJ9599828.1"/>
    <property type="molecule type" value="Genomic_DNA"/>
</dbReference>
<proteinExistence type="predicted"/>
<protein>
    <submittedName>
        <fullName evidence="1">Uncharacterized protein</fullName>
    </submittedName>
</protein>
<accession>A0AAD8ALF4</accession>
<evidence type="ECO:0000313" key="2">
    <source>
        <dbReference type="Proteomes" id="UP001233999"/>
    </source>
</evidence>
<feature type="non-terminal residue" evidence="1">
    <location>
        <position position="67"/>
    </location>
</feature>
<reference evidence="1" key="1">
    <citation type="journal article" date="2023" name="IScience">
        <title>Live-bearing cockroach genome reveals convergent evolutionary mechanisms linked to viviparity in insects and beyond.</title>
        <authorList>
            <person name="Fouks B."/>
            <person name="Harrison M.C."/>
            <person name="Mikhailova A.A."/>
            <person name="Marchal E."/>
            <person name="English S."/>
            <person name="Carruthers M."/>
            <person name="Jennings E.C."/>
            <person name="Chiamaka E.L."/>
            <person name="Frigard R.A."/>
            <person name="Pippel M."/>
            <person name="Attardo G.M."/>
            <person name="Benoit J.B."/>
            <person name="Bornberg-Bauer E."/>
            <person name="Tobe S.S."/>
        </authorList>
    </citation>
    <scope>NUCLEOTIDE SEQUENCE</scope>
    <source>
        <strain evidence="1">Stay&amp;Tobe</strain>
    </source>
</reference>
<reference evidence="1" key="2">
    <citation type="submission" date="2023-05" db="EMBL/GenBank/DDBJ databases">
        <authorList>
            <person name="Fouks B."/>
        </authorList>
    </citation>
    <scope>NUCLEOTIDE SEQUENCE</scope>
    <source>
        <strain evidence="1">Stay&amp;Tobe</strain>
        <tissue evidence="1">Testes</tissue>
    </source>
</reference>
<dbReference type="AlphaFoldDB" id="A0AAD8ALF4"/>
<evidence type="ECO:0000313" key="1">
    <source>
        <dbReference type="EMBL" id="KAJ9599828.1"/>
    </source>
</evidence>